<evidence type="ECO:0000256" key="1">
    <source>
        <dbReference type="SAM" id="MobiDB-lite"/>
    </source>
</evidence>
<organism evidence="2 3">
    <name type="scientific">Capillimicrobium parvum</name>
    <dbReference type="NCBI Taxonomy" id="2884022"/>
    <lineage>
        <taxon>Bacteria</taxon>
        <taxon>Bacillati</taxon>
        <taxon>Actinomycetota</taxon>
        <taxon>Thermoleophilia</taxon>
        <taxon>Solirubrobacterales</taxon>
        <taxon>Capillimicrobiaceae</taxon>
        <taxon>Capillimicrobium</taxon>
    </lineage>
</organism>
<accession>A0A9E6Y2F4</accession>
<dbReference type="AlphaFoldDB" id="A0A9E6Y2F4"/>
<keyword evidence="3" id="KW-1185">Reference proteome</keyword>
<reference evidence="2" key="1">
    <citation type="journal article" date="2022" name="Int. J. Syst. Evol. Microbiol.">
        <title>Pseudomonas aegrilactucae sp. nov. and Pseudomonas morbosilactucae sp. nov., pathogens causing bacterial rot of lettuce in Japan.</title>
        <authorList>
            <person name="Sawada H."/>
            <person name="Fujikawa T."/>
            <person name="Satou M."/>
        </authorList>
    </citation>
    <scope>NUCLEOTIDE SEQUENCE</scope>
    <source>
        <strain evidence="2">0166_1</strain>
    </source>
</reference>
<evidence type="ECO:0000313" key="3">
    <source>
        <dbReference type="Proteomes" id="UP001162834"/>
    </source>
</evidence>
<dbReference type="KEGG" id="sbae:DSM104329_05240"/>
<dbReference type="EMBL" id="CP087164">
    <property type="protein sequence ID" value="UGS38810.1"/>
    <property type="molecule type" value="Genomic_DNA"/>
</dbReference>
<dbReference type="Proteomes" id="UP001162834">
    <property type="component" value="Chromosome"/>
</dbReference>
<protein>
    <submittedName>
        <fullName evidence="2">Uncharacterized protein</fullName>
    </submittedName>
</protein>
<evidence type="ECO:0000313" key="2">
    <source>
        <dbReference type="EMBL" id="UGS38810.1"/>
    </source>
</evidence>
<sequence>MAETLRGNWEATTLLFCGASHMGKSWAAKNVLVPQYGAVYRQVDRMYTVAAMDAGMLPGGPTDKPAAKEARRRARNRSWPSPEAGQLFFGSFERQVRQALQEGLELHAPVVIEGGTLRWEEEAEIAARCAREVNGPDARIVRATFQMSYERWLQNRVNRMLLSRVETVPLRALSVETYKREAKDARPKPSDSLAIEDVKLRTPAALQRLMADLDRSAAAVQTNP</sequence>
<proteinExistence type="predicted"/>
<dbReference type="RefSeq" id="WP_259312825.1">
    <property type="nucleotide sequence ID" value="NZ_CP087164.1"/>
</dbReference>
<name>A0A9E6Y2F4_9ACTN</name>
<gene>
    <name evidence="2" type="ORF">DSM104329_05240</name>
</gene>
<feature type="region of interest" description="Disordered" evidence="1">
    <location>
        <begin position="58"/>
        <end position="81"/>
    </location>
</feature>